<dbReference type="Gene3D" id="3.50.50.60">
    <property type="entry name" value="FAD/NAD(P)-binding domain"/>
    <property type="match status" value="1"/>
</dbReference>
<gene>
    <name evidence="1" type="ORF">EXIGLDRAFT_834198</name>
</gene>
<sequence length="530" mass="58236">MSSRPRVKVAVVGSGLAGLTAAYRLCTSRSSKEFEVHLFEKANQLGMDSSSVTLDCGTKRRVDVPMRSFQGGYYPNLIALYKEIGVAFRASDFTYSFSQLRPDRTFSTTLLYNGASGRAGLSMPSALRPHGKTRPGLFGSMDACLLWCLAWGFFVLSTLELLWCQVRLCVLSAPWFRPDALSTLTFEEWASRTTPRGFVSRCIGLDQSWTTFVHDILVPLFSAICTAGSEDVLRHPVPEFLEYVWLTMFTHHYVAELGVRDVVARLARPIRHVHLSTNISSFTRTSDGKVSVSATTLDSSGVETTETYGPFSHIIVATQANQALPILDAYTSSLERDDPQRASIALLRAPLAQFHYVPTIVINHADTSFLPAHASDVRDLNLVYAAPQATCTSLPESDLCVPKSYAMATHVLQTPIAAQRLLQTTNPIIAPRRESVFSVARLQRAVVTPESKVALQSLAALHATPRSWRNLWRSTETWSLGPAQGARSPDAPGIWVCGSYAHGGIPLLEGCVVSARNVVDEIIRIQRTSC</sequence>
<evidence type="ECO:0000313" key="2">
    <source>
        <dbReference type="Proteomes" id="UP000077266"/>
    </source>
</evidence>
<dbReference type="STRING" id="1314781.A0A165K042"/>
<protein>
    <submittedName>
        <fullName evidence="1">FAD/NAD(P)-binding domain-containing protein</fullName>
    </submittedName>
</protein>
<accession>A0A165K042</accession>
<dbReference type="OrthoDB" id="1111734at2759"/>
<proteinExistence type="predicted"/>
<organism evidence="1 2">
    <name type="scientific">Exidia glandulosa HHB12029</name>
    <dbReference type="NCBI Taxonomy" id="1314781"/>
    <lineage>
        <taxon>Eukaryota</taxon>
        <taxon>Fungi</taxon>
        <taxon>Dikarya</taxon>
        <taxon>Basidiomycota</taxon>
        <taxon>Agaricomycotina</taxon>
        <taxon>Agaricomycetes</taxon>
        <taxon>Auriculariales</taxon>
        <taxon>Exidiaceae</taxon>
        <taxon>Exidia</taxon>
    </lineage>
</organism>
<dbReference type="Pfam" id="PF13450">
    <property type="entry name" value="NAD_binding_8"/>
    <property type="match status" value="1"/>
</dbReference>
<keyword evidence="2" id="KW-1185">Reference proteome</keyword>
<name>A0A165K042_EXIGL</name>
<dbReference type="EMBL" id="KV425954">
    <property type="protein sequence ID" value="KZV95595.1"/>
    <property type="molecule type" value="Genomic_DNA"/>
</dbReference>
<dbReference type="PANTHER" id="PTHR42923">
    <property type="entry name" value="PROTOPORPHYRINOGEN OXIDASE"/>
    <property type="match status" value="1"/>
</dbReference>
<dbReference type="InterPro" id="IPR036188">
    <property type="entry name" value="FAD/NAD-bd_sf"/>
</dbReference>
<evidence type="ECO:0000313" key="1">
    <source>
        <dbReference type="EMBL" id="KZV95595.1"/>
    </source>
</evidence>
<dbReference type="InParanoid" id="A0A165K042"/>
<dbReference type="PANTHER" id="PTHR42923:SF17">
    <property type="entry name" value="AMINE OXIDASE DOMAIN-CONTAINING PROTEIN"/>
    <property type="match status" value="1"/>
</dbReference>
<reference evidence="1 2" key="1">
    <citation type="journal article" date="2016" name="Mol. Biol. Evol.">
        <title>Comparative Genomics of Early-Diverging Mushroom-Forming Fungi Provides Insights into the Origins of Lignocellulose Decay Capabilities.</title>
        <authorList>
            <person name="Nagy L.G."/>
            <person name="Riley R."/>
            <person name="Tritt A."/>
            <person name="Adam C."/>
            <person name="Daum C."/>
            <person name="Floudas D."/>
            <person name="Sun H."/>
            <person name="Yadav J.S."/>
            <person name="Pangilinan J."/>
            <person name="Larsson K.H."/>
            <person name="Matsuura K."/>
            <person name="Barry K."/>
            <person name="Labutti K."/>
            <person name="Kuo R."/>
            <person name="Ohm R.A."/>
            <person name="Bhattacharya S.S."/>
            <person name="Shirouzu T."/>
            <person name="Yoshinaga Y."/>
            <person name="Martin F.M."/>
            <person name="Grigoriev I.V."/>
            <person name="Hibbett D.S."/>
        </authorList>
    </citation>
    <scope>NUCLEOTIDE SEQUENCE [LARGE SCALE GENOMIC DNA]</scope>
    <source>
        <strain evidence="1 2">HHB12029</strain>
    </source>
</reference>
<dbReference type="InterPro" id="IPR050464">
    <property type="entry name" value="Zeta_carotene_desat/Oxidored"/>
</dbReference>
<dbReference type="Proteomes" id="UP000077266">
    <property type="component" value="Unassembled WGS sequence"/>
</dbReference>
<dbReference type="AlphaFoldDB" id="A0A165K042"/>
<dbReference type="SUPFAM" id="SSF51905">
    <property type="entry name" value="FAD/NAD(P)-binding domain"/>
    <property type="match status" value="1"/>
</dbReference>
<dbReference type="GO" id="GO:0016491">
    <property type="term" value="F:oxidoreductase activity"/>
    <property type="evidence" value="ECO:0007669"/>
    <property type="project" value="TreeGrafter"/>
</dbReference>